<evidence type="ECO:0000313" key="2">
    <source>
        <dbReference type="EMBL" id="HHH13156.1"/>
    </source>
</evidence>
<dbReference type="AlphaFoldDB" id="A0A7C5IZ77"/>
<protein>
    <recommendedName>
        <fullName evidence="3">Mercuric transport protein MerT</fullName>
    </recommendedName>
</protein>
<organism evidence="2">
    <name type="scientific">Thiolapillus brandeum</name>
    <dbReference type="NCBI Taxonomy" id="1076588"/>
    <lineage>
        <taxon>Bacteria</taxon>
        <taxon>Pseudomonadati</taxon>
        <taxon>Pseudomonadota</taxon>
        <taxon>Gammaproteobacteria</taxon>
        <taxon>Chromatiales</taxon>
        <taxon>Sedimenticolaceae</taxon>
        <taxon>Thiolapillus</taxon>
    </lineage>
</organism>
<gene>
    <name evidence="2" type="ORF">ENJ98_02870</name>
</gene>
<evidence type="ECO:0000256" key="1">
    <source>
        <dbReference type="SAM" id="Phobius"/>
    </source>
</evidence>
<feature type="transmembrane region" description="Helical" evidence="1">
    <location>
        <begin position="69"/>
        <end position="87"/>
    </location>
</feature>
<keyword evidence="1" id="KW-1133">Transmembrane helix</keyword>
<comment type="caution">
    <text evidence="2">The sequence shown here is derived from an EMBL/GenBank/DDBJ whole genome shotgun (WGS) entry which is preliminary data.</text>
</comment>
<evidence type="ECO:0008006" key="3">
    <source>
        <dbReference type="Google" id="ProtNLM"/>
    </source>
</evidence>
<sequence>MDLSREEPAGAQESHTKESGVTWLALFTTLGTLICCALPIMLVTLGLGAAVVSLTSSFPILITLSQHKAWVFATSGGLLLLSGWLLYRPGRHCPTDPKLGELCSRSQRWNRRIYWVSVTIWALGFTAAYLALPIRIWLGL</sequence>
<accession>A0A7C5IZ77</accession>
<keyword evidence="1" id="KW-0472">Membrane</keyword>
<keyword evidence="1" id="KW-0812">Transmembrane</keyword>
<reference evidence="2" key="1">
    <citation type="journal article" date="2020" name="mSystems">
        <title>Genome- and Community-Level Interaction Insights into Carbon Utilization and Element Cycling Functions of Hydrothermarchaeota in Hydrothermal Sediment.</title>
        <authorList>
            <person name="Zhou Z."/>
            <person name="Liu Y."/>
            <person name="Xu W."/>
            <person name="Pan J."/>
            <person name="Luo Z.H."/>
            <person name="Li M."/>
        </authorList>
    </citation>
    <scope>NUCLEOTIDE SEQUENCE [LARGE SCALE GENOMIC DNA]</scope>
    <source>
        <strain evidence="2">HyVt-535</strain>
    </source>
</reference>
<feature type="transmembrane region" description="Helical" evidence="1">
    <location>
        <begin position="113"/>
        <end position="138"/>
    </location>
</feature>
<name>A0A7C5IZ77_9GAMM</name>
<dbReference type="EMBL" id="DROM01000177">
    <property type="protein sequence ID" value="HHH13156.1"/>
    <property type="molecule type" value="Genomic_DNA"/>
</dbReference>
<proteinExistence type="predicted"/>
<dbReference type="Proteomes" id="UP000886100">
    <property type="component" value="Unassembled WGS sequence"/>
</dbReference>
<feature type="transmembrane region" description="Helical" evidence="1">
    <location>
        <begin position="21"/>
        <end position="49"/>
    </location>
</feature>